<accession>A0A170PRP2</accession>
<dbReference type="Gene3D" id="3.40.50.1820">
    <property type="entry name" value="alpha/beta hydrolase"/>
    <property type="match status" value="1"/>
</dbReference>
<sequence>MADEVVAAMDGANIEKAALVGHSMGSLVTLSLAARYPERTRSLALIGTAVPMAVHKSLLSSAAQNDHAAIDMLTYWGYSKAAQLGGNENPGMWMVGGTLRLLENSDNDVIHAGLAACNCYDTGVVNAEAVRCPTLFILGTRDIMTPARAGKELAKVITGARVELLEGTGHSLMMERPNDVLDALITIV</sequence>
<dbReference type="PANTHER" id="PTHR43433:SF5">
    <property type="entry name" value="AB HYDROLASE-1 DOMAIN-CONTAINING PROTEIN"/>
    <property type="match status" value="1"/>
</dbReference>
<organism evidence="2">
    <name type="scientific">hydrothermal vent metagenome</name>
    <dbReference type="NCBI Taxonomy" id="652676"/>
    <lineage>
        <taxon>unclassified sequences</taxon>
        <taxon>metagenomes</taxon>
        <taxon>ecological metagenomes</taxon>
    </lineage>
</organism>
<dbReference type="AlphaFoldDB" id="A0A170PRP2"/>
<dbReference type="SUPFAM" id="SSF53474">
    <property type="entry name" value="alpha/beta-Hydrolases"/>
    <property type="match status" value="1"/>
</dbReference>
<evidence type="ECO:0000313" key="2">
    <source>
        <dbReference type="EMBL" id="CUS53387.1"/>
    </source>
</evidence>
<protein>
    <submittedName>
        <fullName evidence="2">Probable hydrolase protein</fullName>
        <ecNumber evidence="2">3.-.-.-</ecNumber>
    </submittedName>
</protein>
<feature type="domain" description="AB hydrolase-1" evidence="1">
    <location>
        <begin position="1"/>
        <end position="56"/>
    </location>
</feature>
<evidence type="ECO:0000259" key="1">
    <source>
        <dbReference type="Pfam" id="PF00561"/>
    </source>
</evidence>
<dbReference type="InterPro" id="IPR000073">
    <property type="entry name" value="AB_hydrolase_1"/>
</dbReference>
<dbReference type="InterPro" id="IPR029058">
    <property type="entry name" value="AB_hydrolase_fold"/>
</dbReference>
<dbReference type="Pfam" id="PF00561">
    <property type="entry name" value="Abhydrolase_1"/>
    <property type="match status" value="1"/>
</dbReference>
<dbReference type="PRINTS" id="PR00111">
    <property type="entry name" value="ABHYDROLASE"/>
</dbReference>
<keyword evidence="2" id="KW-0378">Hydrolase</keyword>
<dbReference type="EMBL" id="CZRL01000097">
    <property type="protein sequence ID" value="CUS53387.1"/>
    <property type="molecule type" value="Genomic_DNA"/>
</dbReference>
<dbReference type="InterPro" id="IPR050471">
    <property type="entry name" value="AB_hydrolase"/>
</dbReference>
<reference evidence="2" key="1">
    <citation type="submission" date="2015-10" db="EMBL/GenBank/DDBJ databases">
        <authorList>
            <person name="Gilbert D.G."/>
        </authorList>
    </citation>
    <scope>NUCLEOTIDE SEQUENCE</scope>
</reference>
<dbReference type="EC" id="3.-.-.-" evidence="2"/>
<proteinExistence type="predicted"/>
<dbReference type="PANTHER" id="PTHR43433">
    <property type="entry name" value="HYDROLASE, ALPHA/BETA FOLD FAMILY PROTEIN"/>
    <property type="match status" value="1"/>
</dbReference>
<dbReference type="GO" id="GO:0016787">
    <property type="term" value="F:hydrolase activity"/>
    <property type="evidence" value="ECO:0007669"/>
    <property type="project" value="UniProtKB-KW"/>
</dbReference>
<name>A0A170PRP2_9ZZZZ</name>
<gene>
    <name evidence="2" type="ORF">MGWOODY_XGa1407</name>
</gene>